<dbReference type="Pfam" id="PF19124">
    <property type="entry name" value="DUF5808"/>
    <property type="match status" value="1"/>
</dbReference>
<sequence>MTQPQIVHDAEQAGDEMLPAIVQLVPIIVTAATMFLTIRLFDQLPTHWGPNGQADAYSDKTWLTALGLPLILFVLQTMFFSIHTSTKRSGIKVNAVRYTSAKLRQFRLRKYTSWFILVINLLMTMLFTFLQLNLLYEKLFSNLMMMLVPLGFLLLVLISTILLAIKVGSVDSDFEGKMPTEQKSVDIYDDDRYWKAGLFYFNPDDKSIFVEKRFGIGWSINFANPVGYLLVIVPVVIIIVISFSI</sequence>
<dbReference type="PANTHER" id="PTHR37810">
    <property type="entry name" value="IMMUNITY PROTEIN SDPI"/>
    <property type="match status" value="1"/>
</dbReference>
<feature type="transmembrane region" description="Helical" evidence="1">
    <location>
        <begin position="21"/>
        <end position="41"/>
    </location>
</feature>
<keyword evidence="1" id="KW-0812">Transmembrane</keyword>
<proteinExistence type="predicted"/>
<evidence type="ECO:0000313" key="4">
    <source>
        <dbReference type="EMBL" id="UOQ46609.1"/>
    </source>
</evidence>
<feature type="domain" description="DUF1648" evidence="2">
    <location>
        <begin position="36"/>
        <end position="72"/>
    </location>
</feature>
<keyword evidence="1" id="KW-1133">Transmembrane helix</keyword>
<name>A0ABY4EQW6_9BACI</name>
<dbReference type="RefSeq" id="WP_244714902.1">
    <property type="nucleotide sequence ID" value="NZ_CP095072.1"/>
</dbReference>
<dbReference type="Proteomes" id="UP000831782">
    <property type="component" value="Chromosome"/>
</dbReference>
<dbReference type="Pfam" id="PF07853">
    <property type="entry name" value="DUF1648"/>
    <property type="match status" value="1"/>
</dbReference>
<gene>
    <name evidence="4" type="ORF">MUN88_10870</name>
</gene>
<evidence type="ECO:0000256" key="1">
    <source>
        <dbReference type="SAM" id="Phobius"/>
    </source>
</evidence>
<keyword evidence="1" id="KW-0472">Membrane</keyword>
<organism evidence="4 5">
    <name type="scientific">Gracilibacillus caseinilyticus</name>
    <dbReference type="NCBI Taxonomy" id="2932256"/>
    <lineage>
        <taxon>Bacteria</taxon>
        <taxon>Bacillati</taxon>
        <taxon>Bacillota</taxon>
        <taxon>Bacilli</taxon>
        <taxon>Bacillales</taxon>
        <taxon>Bacillaceae</taxon>
        <taxon>Gracilibacillus</taxon>
    </lineage>
</organism>
<feature type="domain" description="DUF5808" evidence="3">
    <location>
        <begin position="203"/>
        <end position="228"/>
    </location>
</feature>
<feature type="transmembrane region" description="Helical" evidence="1">
    <location>
        <begin position="61"/>
        <end position="82"/>
    </location>
</feature>
<protein>
    <submittedName>
        <fullName evidence="4">DUF5808 domain-containing protein</fullName>
    </submittedName>
</protein>
<feature type="transmembrane region" description="Helical" evidence="1">
    <location>
        <begin position="144"/>
        <end position="165"/>
    </location>
</feature>
<dbReference type="EMBL" id="CP095072">
    <property type="protein sequence ID" value="UOQ46609.1"/>
    <property type="molecule type" value="Genomic_DNA"/>
</dbReference>
<evidence type="ECO:0000259" key="3">
    <source>
        <dbReference type="Pfam" id="PF19124"/>
    </source>
</evidence>
<accession>A0ABY4EQW6</accession>
<dbReference type="InterPro" id="IPR043831">
    <property type="entry name" value="DUF5808"/>
</dbReference>
<feature type="transmembrane region" description="Helical" evidence="1">
    <location>
        <begin position="222"/>
        <end position="243"/>
    </location>
</feature>
<dbReference type="PANTHER" id="PTHR37810:SF9">
    <property type="entry name" value="MEMBRANE PROTEIN"/>
    <property type="match status" value="1"/>
</dbReference>
<keyword evidence="5" id="KW-1185">Reference proteome</keyword>
<feature type="transmembrane region" description="Helical" evidence="1">
    <location>
        <begin position="111"/>
        <end position="132"/>
    </location>
</feature>
<reference evidence="4 5" key="1">
    <citation type="submission" date="2022-04" db="EMBL/GenBank/DDBJ databases">
        <title>Gracilibacillus sp. isolated from saltern.</title>
        <authorList>
            <person name="Won M."/>
            <person name="Lee C.-M."/>
            <person name="Woen H.-Y."/>
            <person name="Kwon S.-W."/>
        </authorList>
    </citation>
    <scope>NUCLEOTIDE SEQUENCE [LARGE SCALE GENOMIC DNA]</scope>
    <source>
        <strain evidence="4 5">SSWR10-1</strain>
    </source>
</reference>
<dbReference type="InterPro" id="IPR012867">
    <property type="entry name" value="DUF1648"/>
</dbReference>
<evidence type="ECO:0000259" key="2">
    <source>
        <dbReference type="Pfam" id="PF07853"/>
    </source>
</evidence>
<evidence type="ECO:0000313" key="5">
    <source>
        <dbReference type="Proteomes" id="UP000831782"/>
    </source>
</evidence>